<keyword evidence="3" id="KW-1185">Reference proteome</keyword>
<protein>
    <submittedName>
        <fullName evidence="2">Uncharacterized protein</fullName>
    </submittedName>
</protein>
<feature type="region of interest" description="Disordered" evidence="1">
    <location>
        <begin position="1"/>
        <end position="39"/>
    </location>
</feature>
<reference evidence="2 3" key="1">
    <citation type="journal article" date="2021" name="BMC Biol.">
        <title>Horizontally acquired antibacterial genes associated with adaptive radiation of ladybird beetles.</title>
        <authorList>
            <person name="Li H.S."/>
            <person name="Tang X.F."/>
            <person name="Huang Y.H."/>
            <person name="Xu Z.Y."/>
            <person name="Chen M.L."/>
            <person name="Du X.Y."/>
            <person name="Qiu B.Y."/>
            <person name="Chen P.T."/>
            <person name="Zhang W."/>
            <person name="Slipinski A."/>
            <person name="Escalona H.E."/>
            <person name="Waterhouse R.M."/>
            <person name="Zwick A."/>
            <person name="Pang H."/>
        </authorList>
    </citation>
    <scope>NUCLEOTIDE SEQUENCE [LARGE SCALE GENOMIC DNA]</scope>
    <source>
        <strain evidence="2">SYSU2018</strain>
    </source>
</reference>
<dbReference type="EMBL" id="JABFTP020000144">
    <property type="protein sequence ID" value="KAL3282948.1"/>
    <property type="molecule type" value="Genomic_DNA"/>
</dbReference>
<accession>A0ABD2NW95</accession>
<evidence type="ECO:0000313" key="3">
    <source>
        <dbReference type="Proteomes" id="UP001516400"/>
    </source>
</evidence>
<evidence type="ECO:0000313" key="2">
    <source>
        <dbReference type="EMBL" id="KAL3282948.1"/>
    </source>
</evidence>
<gene>
    <name evidence="2" type="ORF">HHI36_006106</name>
</gene>
<evidence type="ECO:0000256" key="1">
    <source>
        <dbReference type="SAM" id="MobiDB-lite"/>
    </source>
</evidence>
<feature type="region of interest" description="Disordered" evidence="1">
    <location>
        <begin position="52"/>
        <end position="73"/>
    </location>
</feature>
<dbReference type="AlphaFoldDB" id="A0ABD2NW95"/>
<proteinExistence type="predicted"/>
<comment type="caution">
    <text evidence="2">The sequence shown here is derived from an EMBL/GenBank/DDBJ whole genome shotgun (WGS) entry which is preliminary data.</text>
</comment>
<name>A0ABD2NW95_9CUCU</name>
<feature type="compositionally biased region" description="Basic and acidic residues" evidence="1">
    <location>
        <begin position="54"/>
        <end position="73"/>
    </location>
</feature>
<sequence>MATFKPRQTSTKHQKTGKKEQSIETTPQKKNIGVQSEKVDIGVETTKKVVMSMKTERSSGPEETLKNGSEKLF</sequence>
<dbReference type="Proteomes" id="UP001516400">
    <property type="component" value="Unassembled WGS sequence"/>
</dbReference>
<organism evidence="2 3">
    <name type="scientific">Cryptolaemus montrouzieri</name>
    <dbReference type="NCBI Taxonomy" id="559131"/>
    <lineage>
        <taxon>Eukaryota</taxon>
        <taxon>Metazoa</taxon>
        <taxon>Ecdysozoa</taxon>
        <taxon>Arthropoda</taxon>
        <taxon>Hexapoda</taxon>
        <taxon>Insecta</taxon>
        <taxon>Pterygota</taxon>
        <taxon>Neoptera</taxon>
        <taxon>Endopterygota</taxon>
        <taxon>Coleoptera</taxon>
        <taxon>Polyphaga</taxon>
        <taxon>Cucujiformia</taxon>
        <taxon>Coccinelloidea</taxon>
        <taxon>Coccinellidae</taxon>
        <taxon>Scymninae</taxon>
        <taxon>Scymnini</taxon>
        <taxon>Cryptolaemus</taxon>
    </lineage>
</organism>